<dbReference type="Proteomes" id="UP000316270">
    <property type="component" value="Chromosome 14"/>
</dbReference>
<proteinExistence type="predicted"/>
<dbReference type="STRING" id="50376.A0A517LJV3"/>
<evidence type="ECO:0000313" key="3">
    <source>
        <dbReference type="Proteomes" id="UP000316270"/>
    </source>
</evidence>
<keyword evidence="3" id="KW-1185">Reference proteome</keyword>
<evidence type="ECO:0008006" key="4">
    <source>
        <dbReference type="Google" id="ProtNLM"/>
    </source>
</evidence>
<feature type="compositionally biased region" description="Polar residues" evidence="1">
    <location>
        <begin position="1"/>
        <end position="29"/>
    </location>
</feature>
<sequence length="485" mass="53335">MAFSQTPGSGSGTTNHGLSANAPSFTPSSRGRGRGRGAPRNGLAQTDSLLVAEISRETLDHTFTAGETKITDFEHLASYNWLDDRHPTIAVPGVPSLLDTPSTPVQVRPDKGMHFVDQNGARNPNSPLEPLFRSLFAVKPDFDVSAVDLVSDRNNIRKLLKFVNARTKGLSAKDKFEIKAEVVGDRTLLFTRVEPKTERWSNGTDNYGHNFEAAITKDHIGKSHHRIVSYDLGGLKIINRFECDAYLIPEIEPPAVESSIESCADSSTAPSPLRRNPPRSCRPVTTPATLSNLLGGLAIATPTPTTGSSLADSGRVHSSTLATNSSRYVPPARRGVQIRHQGSLIPASQTIEIKTRAASRVLDYHNILTQMWISQTPHLVAGYFDPGGCFMKIDCNDMTLQIQEWEKRNESNLQKLLTLIKWIRENLQNAEGKRGTLRFEGRGVLKVMGMEPDTCVPGTTRAQAQHRAAMRLKSLPDDLYAKWAR</sequence>
<gene>
    <name evidence="2" type="ORF">FKW77_002906</name>
</gene>
<accession>A0A517LJV3</accession>
<organism evidence="2 3">
    <name type="scientific">Venturia effusa</name>
    <dbReference type="NCBI Taxonomy" id="50376"/>
    <lineage>
        <taxon>Eukaryota</taxon>
        <taxon>Fungi</taxon>
        <taxon>Dikarya</taxon>
        <taxon>Ascomycota</taxon>
        <taxon>Pezizomycotina</taxon>
        <taxon>Dothideomycetes</taxon>
        <taxon>Pleosporomycetidae</taxon>
        <taxon>Venturiales</taxon>
        <taxon>Venturiaceae</taxon>
        <taxon>Venturia</taxon>
    </lineage>
</organism>
<protein>
    <recommendedName>
        <fullName evidence="4">Decapping nuclease</fullName>
    </recommendedName>
</protein>
<name>A0A517LJV3_9PEZI</name>
<feature type="region of interest" description="Disordered" evidence="1">
    <location>
        <begin position="1"/>
        <end position="46"/>
    </location>
</feature>
<evidence type="ECO:0000256" key="1">
    <source>
        <dbReference type="SAM" id="MobiDB-lite"/>
    </source>
</evidence>
<feature type="region of interest" description="Disordered" evidence="1">
    <location>
        <begin position="262"/>
        <end position="285"/>
    </location>
</feature>
<dbReference type="PANTHER" id="PTHR35179:SF2">
    <property type="entry name" value="START DOMAIN-CONTAINING PROTEIN"/>
    <property type="match status" value="1"/>
</dbReference>
<reference evidence="2 3" key="1">
    <citation type="submission" date="2019-07" db="EMBL/GenBank/DDBJ databases">
        <title>Finished genome of Venturia effusa.</title>
        <authorList>
            <person name="Young C.A."/>
            <person name="Cox M.P."/>
            <person name="Ganley A.R.D."/>
            <person name="David W.J."/>
        </authorList>
    </citation>
    <scope>NUCLEOTIDE SEQUENCE [LARGE SCALE GENOMIC DNA]</scope>
    <source>
        <strain evidence="3">albino</strain>
    </source>
</reference>
<dbReference type="PANTHER" id="PTHR35179">
    <property type="entry name" value="PROTEIN CBG02620"/>
    <property type="match status" value="1"/>
</dbReference>
<dbReference type="EMBL" id="CP042198">
    <property type="protein sequence ID" value="QDS75923.1"/>
    <property type="molecule type" value="Genomic_DNA"/>
</dbReference>
<dbReference type="AlphaFoldDB" id="A0A517LJV3"/>
<evidence type="ECO:0000313" key="2">
    <source>
        <dbReference type="EMBL" id="QDS75923.1"/>
    </source>
</evidence>
<dbReference type="OrthoDB" id="420564at2759"/>